<gene>
    <name evidence="1" type="ORF">LCOR_00032.1</name>
</gene>
<organism evidence="1 2">
    <name type="scientific">Lichtheimia corymbifera JMRC:FSU:9682</name>
    <dbReference type="NCBI Taxonomy" id="1263082"/>
    <lineage>
        <taxon>Eukaryota</taxon>
        <taxon>Fungi</taxon>
        <taxon>Fungi incertae sedis</taxon>
        <taxon>Mucoromycota</taxon>
        <taxon>Mucoromycotina</taxon>
        <taxon>Mucoromycetes</taxon>
        <taxon>Mucorales</taxon>
        <taxon>Lichtheimiaceae</taxon>
        <taxon>Lichtheimia</taxon>
    </lineage>
</organism>
<accession>A0A068RDN3</accession>
<dbReference type="EMBL" id="CBTN010000001">
    <property type="protein sequence ID" value="CDH48233.1"/>
    <property type="molecule type" value="Genomic_DNA"/>
</dbReference>
<sequence length="115" mass="13291">MVCAMCYSQLAILPSLLYIHCYRNLCFRQKDDDNDVEEKDDSQPPPVILPLVDIDHNHEDVKPNGIHISQIHIKNYMLYVAINNTDSFAYALTYIMYPKEMLGHKEDSFGLDVDV</sequence>
<comment type="caution">
    <text evidence="1">The sequence shown here is derived from an EMBL/GenBank/DDBJ whole genome shotgun (WGS) entry which is preliminary data.</text>
</comment>
<evidence type="ECO:0000313" key="1">
    <source>
        <dbReference type="EMBL" id="CDH48233.1"/>
    </source>
</evidence>
<dbReference type="Proteomes" id="UP000027586">
    <property type="component" value="Unassembled WGS sequence"/>
</dbReference>
<protein>
    <submittedName>
        <fullName evidence="1">Uncharacterized protein</fullName>
    </submittedName>
</protein>
<name>A0A068RDN3_9FUNG</name>
<reference evidence="1" key="1">
    <citation type="submission" date="2013-08" db="EMBL/GenBank/DDBJ databases">
        <title>Gene expansion shapes genome architecture in the human pathogen Lichtheimia corymbifera: an evolutionary genomics analysis in the ancient terrestrial Mucorales (Mucoromycotina).</title>
        <authorList>
            <person name="Schwartze V.U."/>
            <person name="Winter S."/>
            <person name="Shelest E."/>
            <person name="Marcet-Houben M."/>
            <person name="Horn F."/>
            <person name="Wehner S."/>
            <person name="Hoffmann K."/>
            <person name="Riege K."/>
            <person name="Sammeth M."/>
            <person name="Nowrousian M."/>
            <person name="Valiante V."/>
            <person name="Linde J."/>
            <person name="Jacobsen I.D."/>
            <person name="Marz M."/>
            <person name="Brakhage A.A."/>
            <person name="Gabaldon T."/>
            <person name="Bocker S."/>
            <person name="Voigt K."/>
        </authorList>
    </citation>
    <scope>NUCLEOTIDE SEQUENCE [LARGE SCALE GENOMIC DNA]</scope>
    <source>
        <strain evidence="1">FSU 9682</strain>
    </source>
</reference>
<dbReference type="AlphaFoldDB" id="A0A068RDN3"/>
<evidence type="ECO:0000313" key="2">
    <source>
        <dbReference type="Proteomes" id="UP000027586"/>
    </source>
</evidence>
<keyword evidence="2" id="KW-1185">Reference proteome</keyword>
<proteinExistence type="predicted"/>
<dbReference type="VEuPathDB" id="FungiDB:LCOR_00032.1"/>